<protein>
    <recommendedName>
        <fullName evidence="5">Transmembrane protein</fullName>
    </recommendedName>
</protein>
<organism evidence="2">
    <name type="scientific">Hexamita inflata</name>
    <dbReference type="NCBI Taxonomy" id="28002"/>
    <lineage>
        <taxon>Eukaryota</taxon>
        <taxon>Metamonada</taxon>
        <taxon>Diplomonadida</taxon>
        <taxon>Hexamitidae</taxon>
        <taxon>Hexamitinae</taxon>
        <taxon>Hexamita</taxon>
    </lineage>
</organism>
<reference evidence="2" key="1">
    <citation type="submission" date="2023-06" db="EMBL/GenBank/DDBJ databases">
        <authorList>
            <person name="Kurt Z."/>
        </authorList>
    </citation>
    <scope>NUCLEOTIDE SEQUENCE</scope>
</reference>
<proteinExistence type="predicted"/>
<keyword evidence="4" id="KW-1185">Reference proteome</keyword>
<name>A0AA86RKV8_9EUKA</name>
<dbReference type="Proteomes" id="UP001642409">
    <property type="component" value="Unassembled WGS sequence"/>
</dbReference>
<evidence type="ECO:0000313" key="2">
    <source>
        <dbReference type="EMBL" id="CAI9975498.1"/>
    </source>
</evidence>
<keyword evidence="1" id="KW-1133">Transmembrane helix</keyword>
<accession>A0AA86RKV8</accession>
<comment type="caution">
    <text evidence="2">The sequence shown here is derived from an EMBL/GenBank/DDBJ whole genome shotgun (WGS) entry which is preliminary data.</text>
</comment>
<keyword evidence="1" id="KW-0472">Membrane</keyword>
<dbReference type="AlphaFoldDB" id="A0AA86RKV8"/>
<gene>
    <name evidence="2" type="ORF">HINF_LOCUS63143</name>
    <name evidence="3" type="ORF">HINF_LOCUS9528</name>
</gene>
<feature type="transmembrane region" description="Helical" evidence="1">
    <location>
        <begin position="521"/>
        <end position="547"/>
    </location>
</feature>
<dbReference type="EMBL" id="CAXDID020000020">
    <property type="protein sequence ID" value="CAL5986680.1"/>
    <property type="molecule type" value="Genomic_DNA"/>
</dbReference>
<reference evidence="3 4" key="2">
    <citation type="submission" date="2024-07" db="EMBL/GenBank/DDBJ databases">
        <authorList>
            <person name="Akdeniz Z."/>
        </authorList>
    </citation>
    <scope>NUCLEOTIDE SEQUENCE [LARGE SCALE GENOMIC DNA]</scope>
</reference>
<evidence type="ECO:0000313" key="3">
    <source>
        <dbReference type="EMBL" id="CAL5986680.1"/>
    </source>
</evidence>
<evidence type="ECO:0000313" key="4">
    <source>
        <dbReference type="Proteomes" id="UP001642409"/>
    </source>
</evidence>
<evidence type="ECO:0000256" key="1">
    <source>
        <dbReference type="SAM" id="Phobius"/>
    </source>
</evidence>
<keyword evidence="1" id="KW-0812">Transmembrane</keyword>
<evidence type="ECO:0008006" key="5">
    <source>
        <dbReference type="Google" id="ProtNLM"/>
    </source>
</evidence>
<dbReference type="EMBL" id="CATOUU010001169">
    <property type="protein sequence ID" value="CAI9975498.1"/>
    <property type="molecule type" value="Genomic_DNA"/>
</dbReference>
<sequence>MFNLVLFTLEELSRNKKSILINCFEQAADINIFVDSMDIYITLQQVPSDCSIPHGVLVSIQLNSLGGYEPQIYLEDFDYGQTKLIIIKCDNPSCANLKVSSTGIIVMESKIEVTFIRTGTIQISRGKCINCFNDNDSYVELYQGSIVAVLFPTFKCVNTITTTQGQQLTMNTPIKAKVYITYTDNSITIHDQLTITVEQSIFIPEYQYTPQSIPIRIRLAHPEISQYFEQKITNNGSTTKDMKTFQVQLYFNTQNTNIPLIKVTKTYMNFYMLTGIQNVFDQLKIMFLSNGFVLQKQIGQYAQLANSYLVSLGVDSYQIEYIFVTYDSYLTDQLRVRLISKGLYNNLLFNNNSRLSNCHLRFPNQDCDVLMKQLKYWDVSKLTPYVTYHFYVGQQQVTNYTKILDAFVDSCFSTSYVEYDNATESARILVNPNNASKFCTLVRNDVLTVEISLGNSSQVLQSIDIDFIPGVQEYIVLGFDLHLHPEIRVQYYRSGEFQDAVSVTEYVAAIRENIIIQELLIVLYVLSFNLVFTVVYVLLVVQIIPGYTQRKKQHIKKVKQIVLDEDA</sequence>